<dbReference type="Proteomes" id="UP000030673">
    <property type="component" value="Unassembled WGS sequence"/>
</dbReference>
<keyword evidence="2" id="KW-1185">Reference proteome</keyword>
<evidence type="ECO:0000313" key="1">
    <source>
        <dbReference type="EMBL" id="EWC89747.1"/>
    </source>
</evidence>
<gene>
    <name evidence="1" type="ORF">PFNF54_01326</name>
</gene>
<organism evidence="1 2">
    <name type="scientific">Plasmodium falciparum (isolate NF54)</name>
    <dbReference type="NCBI Taxonomy" id="5843"/>
    <lineage>
        <taxon>Eukaryota</taxon>
        <taxon>Sar</taxon>
        <taxon>Alveolata</taxon>
        <taxon>Apicomplexa</taxon>
        <taxon>Aconoidasida</taxon>
        <taxon>Haemosporida</taxon>
        <taxon>Plasmodiidae</taxon>
        <taxon>Plasmodium</taxon>
        <taxon>Plasmodium (Laverania)</taxon>
    </lineage>
</organism>
<protein>
    <submittedName>
        <fullName evidence="1">Uncharacterized protein</fullName>
    </submittedName>
</protein>
<dbReference type="EMBL" id="KE123764">
    <property type="protein sequence ID" value="EWC89747.1"/>
    <property type="molecule type" value="Genomic_DNA"/>
</dbReference>
<dbReference type="AlphaFoldDB" id="W7KJP3"/>
<name>W7KJP3_PLAFO</name>
<reference evidence="1 2" key="1">
    <citation type="submission" date="2013-02" db="EMBL/GenBank/DDBJ databases">
        <title>The Genome Sequence of Plasmodium falciparum NF54.</title>
        <authorList>
            <consortium name="The Broad Institute Genome Sequencing Platform"/>
            <consortium name="The Broad Institute Genome Sequencing Center for Infectious Disease"/>
            <person name="Neafsey D."/>
            <person name="Cheeseman I."/>
            <person name="Volkman S."/>
            <person name="Adams J."/>
            <person name="Walker B."/>
            <person name="Young S.K."/>
            <person name="Zeng Q."/>
            <person name="Gargeya S."/>
            <person name="Fitzgerald M."/>
            <person name="Haas B."/>
            <person name="Abouelleil A."/>
            <person name="Alvarado L."/>
            <person name="Arachchi H.M."/>
            <person name="Berlin A.M."/>
            <person name="Chapman S.B."/>
            <person name="Dewar J."/>
            <person name="Goldberg J."/>
            <person name="Griggs A."/>
            <person name="Gujja S."/>
            <person name="Hansen M."/>
            <person name="Howarth C."/>
            <person name="Imamovic A."/>
            <person name="Larimer J."/>
            <person name="McCowan C."/>
            <person name="Murphy C."/>
            <person name="Neiman D."/>
            <person name="Pearson M."/>
            <person name="Priest M."/>
            <person name="Roberts A."/>
            <person name="Saif S."/>
            <person name="Shea T."/>
            <person name="Sisk P."/>
            <person name="Sykes S."/>
            <person name="Wortman J."/>
            <person name="Nusbaum C."/>
            <person name="Birren B."/>
        </authorList>
    </citation>
    <scope>NUCLEOTIDE SEQUENCE [LARGE SCALE GENOMIC DNA]</scope>
    <source>
        <strain evidence="1 2">NF54</strain>
    </source>
</reference>
<evidence type="ECO:0000313" key="2">
    <source>
        <dbReference type="Proteomes" id="UP000030673"/>
    </source>
</evidence>
<proteinExistence type="predicted"/>
<accession>W7KJP3</accession>
<sequence>MNESYMLHELKEGPLQICIFRNFIIESLFNNMYYINIYKYAYPIVQNTINPPPKPYMKDSNYNNKVPPPQEPNNFFFFFFFLK</sequence>